<accession>A0ABT0ZL80</accession>
<dbReference type="InterPro" id="IPR013830">
    <property type="entry name" value="SGNH_hydro"/>
</dbReference>
<name>A0ABT0ZL80_9ACTN</name>
<keyword evidence="3" id="KW-0378">Hydrolase</keyword>
<dbReference type="Pfam" id="PF13472">
    <property type="entry name" value="Lipase_GDSL_2"/>
    <property type="match status" value="1"/>
</dbReference>
<dbReference type="PANTHER" id="PTHR43784:SF2">
    <property type="entry name" value="GDSL-LIKE LIPASE_ACYLHYDROLASE, PUTATIVE (AFU_ORTHOLOGUE AFUA_2G00820)-RELATED"/>
    <property type="match status" value="1"/>
</dbReference>
<dbReference type="RefSeq" id="WP_252428104.1">
    <property type="nucleotide sequence ID" value="NZ_JAMWMR010000033.1"/>
</dbReference>
<comment type="caution">
    <text evidence="3">The sequence shown here is derived from an EMBL/GenBank/DDBJ whole genome shotgun (WGS) entry which is preliminary data.</text>
</comment>
<feature type="chain" id="PRO_5046116880" evidence="1">
    <location>
        <begin position="30"/>
        <end position="419"/>
    </location>
</feature>
<feature type="signal peptide" evidence="1">
    <location>
        <begin position="1"/>
        <end position="29"/>
    </location>
</feature>
<dbReference type="Proteomes" id="UP001523219">
    <property type="component" value="Unassembled WGS sequence"/>
</dbReference>
<evidence type="ECO:0000313" key="4">
    <source>
        <dbReference type="Proteomes" id="UP001523219"/>
    </source>
</evidence>
<protein>
    <submittedName>
        <fullName evidence="3">SGNH/GDSL hydrolase family protein</fullName>
    </submittedName>
</protein>
<gene>
    <name evidence="3" type="ORF">NGF19_26620</name>
</gene>
<evidence type="ECO:0000259" key="2">
    <source>
        <dbReference type="Pfam" id="PF13472"/>
    </source>
</evidence>
<feature type="domain" description="SGNH hydrolase-type esterase" evidence="2">
    <location>
        <begin position="213"/>
        <end position="398"/>
    </location>
</feature>
<dbReference type="InterPro" id="IPR036514">
    <property type="entry name" value="SGNH_hydro_sf"/>
</dbReference>
<dbReference type="CDD" id="cd01830">
    <property type="entry name" value="XynE_like"/>
    <property type="match status" value="1"/>
</dbReference>
<keyword evidence="4" id="KW-1185">Reference proteome</keyword>
<keyword evidence="1" id="KW-0732">Signal</keyword>
<dbReference type="InterPro" id="IPR053140">
    <property type="entry name" value="GDSL_Rv0518-like"/>
</dbReference>
<dbReference type="EMBL" id="JAMWMR010000033">
    <property type="protein sequence ID" value="MCN9244316.1"/>
    <property type="molecule type" value="Genomic_DNA"/>
</dbReference>
<dbReference type="Gene3D" id="3.40.50.1110">
    <property type="entry name" value="SGNH hydrolase"/>
    <property type="match status" value="1"/>
</dbReference>
<evidence type="ECO:0000313" key="3">
    <source>
        <dbReference type="EMBL" id="MCN9244316.1"/>
    </source>
</evidence>
<dbReference type="PANTHER" id="PTHR43784">
    <property type="entry name" value="GDSL-LIKE LIPASE/ACYLHYDROLASE, PUTATIVE (AFU_ORTHOLOGUE AFUA_2G00820)-RELATED"/>
    <property type="match status" value="1"/>
</dbReference>
<proteinExistence type="predicted"/>
<dbReference type="GO" id="GO:0016787">
    <property type="term" value="F:hydrolase activity"/>
    <property type="evidence" value="ECO:0007669"/>
    <property type="project" value="UniProtKB-KW"/>
</dbReference>
<sequence>MIQLPRAWVTRRRCLAVLALTLLSTTATFPGASARSENAPLWTGTWEAAPSGTAPELPDASIRNVVHTSVGGVAARIHVSNRLGTAPLQLDAVTVALQRPGPAAGPDALPGSVRAATFGGAASVTVPVGEDRISDPVDFRVPADSNLLVTVHALAGSVPATYHETALQSSFVAQSSHRAADVDGAAYTRTVSHWYYLSGVDVLRPSDAGSVVAFGDSLTDGTGSTPGTNHRWPDRLSQRLSALPESRRPGVLNAGIGGNRLLLDGTGPNALARLDADALSRGGVRTLIVLEGINDLIVAPSRLDPAAYARAYRQIVARAHALGVRVIGATLTPLGGHKLWSPERESVRQEINTLIRGQLFDAVADFDAVVRDPARPVRILPAYDPGDHLHFNDAGMKALADTIDPAFLAGQLRATQPRS</sequence>
<evidence type="ECO:0000256" key="1">
    <source>
        <dbReference type="SAM" id="SignalP"/>
    </source>
</evidence>
<organism evidence="3 4">
    <name type="scientific">Streptomyces macrolidinus</name>
    <dbReference type="NCBI Taxonomy" id="2952607"/>
    <lineage>
        <taxon>Bacteria</taxon>
        <taxon>Bacillati</taxon>
        <taxon>Actinomycetota</taxon>
        <taxon>Actinomycetes</taxon>
        <taxon>Kitasatosporales</taxon>
        <taxon>Streptomycetaceae</taxon>
        <taxon>Streptomyces</taxon>
    </lineage>
</organism>
<dbReference type="SUPFAM" id="SSF52266">
    <property type="entry name" value="SGNH hydrolase"/>
    <property type="match status" value="1"/>
</dbReference>
<reference evidence="3 4" key="1">
    <citation type="submission" date="2022-05" db="EMBL/GenBank/DDBJ databases">
        <title>Streptomyces sp. nov. RY43-2 isolated from soil of a peat swamp forest.</title>
        <authorList>
            <person name="Kanchanasin P."/>
            <person name="Tanasupawat S."/>
            <person name="Phongsopitanun W."/>
        </authorList>
    </citation>
    <scope>NUCLEOTIDE SEQUENCE [LARGE SCALE GENOMIC DNA]</scope>
    <source>
        <strain evidence="3 4">RY43-2</strain>
    </source>
</reference>